<dbReference type="InterPro" id="IPR000182">
    <property type="entry name" value="GNAT_dom"/>
</dbReference>
<dbReference type="Pfam" id="PF13420">
    <property type="entry name" value="Acetyltransf_4"/>
    <property type="match status" value="1"/>
</dbReference>
<dbReference type="NCBIfam" id="NF040504">
    <property type="entry name" value="resist_ArsN1b"/>
    <property type="match status" value="1"/>
</dbReference>
<evidence type="ECO:0000313" key="4">
    <source>
        <dbReference type="EMBL" id="MBS7526058.1"/>
    </source>
</evidence>
<dbReference type="PROSITE" id="PS51186">
    <property type="entry name" value="GNAT"/>
    <property type="match status" value="1"/>
</dbReference>
<evidence type="ECO:0000256" key="1">
    <source>
        <dbReference type="ARBA" id="ARBA00022679"/>
    </source>
</evidence>
<dbReference type="InterPro" id="IPR016181">
    <property type="entry name" value="Acyl_CoA_acyltransferase"/>
</dbReference>
<accession>A0ABS5PLL6</accession>
<comment type="caution">
    <text evidence="4">The sequence shown here is derived from an EMBL/GenBank/DDBJ whole genome shotgun (WGS) entry which is preliminary data.</text>
</comment>
<keyword evidence="1" id="KW-0808">Transferase</keyword>
<keyword evidence="2" id="KW-0012">Acyltransferase</keyword>
<evidence type="ECO:0000313" key="5">
    <source>
        <dbReference type="Proteomes" id="UP000746471"/>
    </source>
</evidence>
<keyword evidence="5" id="KW-1185">Reference proteome</keyword>
<sequence length="164" mass="18491">MIRTVRIEDAEAICAIYNPYVMETTVTFEAVPVSVEEMAKRIEVRLARHAWLVSVDETTGLINGYAYAGIWRERQAYRFTAEVTVYVAPNFQGNGIGKALYKALIEVMKAKGYNALVAGIALPNEKSVGVHEAVGFEKVAHFQNVGFKFDKWLDIGFWELQLNR</sequence>
<name>A0ABS5PLL6_9FIRM</name>
<feature type="domain" description="N-acetyltransferase" evidence="3">
    <location>
        <begin position="1"/>
        <end position="154"/>
    </location>
</feature>
<dbReference type="SUPFAM" id="SSF55729">
    <property type="entry name" value="Acyl-CoA N-acyltransferases (Nat)"/>
    <property type="match status" value="1"/>
</dbReference>
<organism evidence="4 5">
    <name type="scientific">Fusibacter paucivorans</name>
    <dbReference type="NCBI Taxonomy" id="76009"/>
    <lineage>
        <taxon>Bacteria</taxon>
        <taxon>Bacillati</taxon>
        <taxon>Bacillota</taxon>
        <taxon>Clostridia</taxon>
        <taxon>Eubacteriales</taxon>
        <taxon>Eubacteriales Family XII. Incertae Sedis</taxon>
        <taxon>Fusibacter</taxon>
    </lineage>
</organism>
<dbReference type="CDD" id="cd04301">
    <property type="entry name" value="NAT_SF"/>
    <property type="match status" value="1"/>
</dbReference>
<dbReference type="RefSeq" id="WP_213235844.1">
    <property type="nucleotide sequence ID" value="NZ_JAHBCL010000007.1"/>
</dbReference>
<gene>
    <name evidence="4" type="ORF">KHM83_05175</name>
</gene>
<dbReference type="PANTHER" id="PTHR43072:SF23">
    <property type="entry name" value="UPF0039 PROTEIN C11D3.02C"/>
    <property type="match status" value="1"/>
</dbReference>
<evidence type="ECO:0000256" key="2">
    <source>
        <dbReference type="ARBA" id="ARBA00023315"/>
    </source>
</evidence>
<protein>
    <submittedName>
        <fullName evidence="4">N-acetyltransferase</fullName>
    </submittedName>
</protein>
<dbReference type="PANTHER" id="PTHR43072">
    <property type="entry name" value="N-ACETYLTRANSFERASE"/>
    <property type="match status" value="1"/>
</dbReference>
<proteinExistence type="predicted"/>
<reference evidence="4 5" key="1">
    <citation type="submission" date="2021-05" db="EMBL/GenBank/DDBJ databases">
        <title>Fusibacter ferrireducens sp. nov., an anaerobic, sulfur- and Fe-reducing bacterium isolated from the mangrove sediment.</title>
        <authorList>
            <person name="Qiu D."/>
        </authorList>
    </citation>
    <scope>NUCLEOTIDE SEQUENCE [LARGE SCALE GENOMIC DNA]</scope>
    <source>
        <strain evidence="4 5">DSM 12116</strain>
    </source>
</reference>
<dbReference type="EMBL" id="JAHBCL010000007">
    <property type="protein sequence ID" value="MBS7526058.1"/>
    <property type="molecule type" value="Genomic_DNA"/>
</dbReference>
<dbReference type="Gene3D" id="3.40.630.30">
    <property type="match status" value="1"/>
</dbReference>
<dbReference type="Proteomes" id="UP000746471">
    <property type="component" value="Unassembled WGS sequence"/>
</dbReference>
<evidence type="ECO:0000259" key="3">
    <source>
        <dbReference type="PROSITE" id="PS51186"/>
    </source>
</evidence>